<feature type="domain" description="Phytase-like" evidence="2">
    <location>
        <begin position="69"/>
        <end position="314"/>
    </location>
</feature>
<feature type="chain" id="PRO_5020987177" evidence="1">
    <location>
        <begin position="21"/>
        <end position="331"/>
    </location>
</feature>
<dbReference type="InterPro" id="IPR014567">
    <property type="entry name" value="UCP031900"/>
</dbReference>
<dbReference type="EMBL" id="SBKP01000012">
    <property type="protein sequence ID" value="RXR27527.1"/>
    <property type="molecule type" value="Genomic_DNA"/>
</dbReference>
<evidence type="ECO:0000313" key="4">
    <source>
        <dbReference type="Proteomes" id="UP000290958"/>
    </source>
</evidence>
<evidence type="ECO:0000256" key="1">
    <source>
        <dbReference type="SAM" id="SignalP"/>
    </source>
</evidence>
<gene>
    <name evidence="3" type="ORF">EQG66_11610</name>
</gene>
<dbReference type="InterPro" id="IPR027372">
    <property type="entry name" value="Phytase-like_dom"/>
</dbReference>
<comment type="caution">
    <text evidence="3">The sequence shown here is derived from an EMBL/GenBank/DDBJ whole genome shotgun (WGS) entry which is preliminary data.</text>
</comment>
<accession>A0A4Q1KFA4</accession>
<evidence type="ECO:0000313" key="3">
    <source>
        <dbReference type="EMBL" id="RXR27527.1"/>
    </source>
</evidence>
<proteinExistence type="predicted"/>
<sequence length="331" mass="36310">MRWFLSLSVLLIMLSIAASSINTKPATPTPGPVAIAIEPLVLNPDDPAQLTLGALRYLGGWRLTSGRTLFGGLSALAVKPDGQIWALSDGGVVFELPQPGPAAKVIVQARLLPINKPKKHWMPRPEDSESMTADGDFTHVWVGYELLQLICRYDTGLKQIGPCRRPHQLSGWPETESIETLARLPDGRFIAISEGGSGPAGGRDMLVFAGDPVNIATRRPLRMSYMPPVGYDPTDAVYIGDGKLIVLNRRATLYDGFTAVLKLIDLRQMREGAALNGPEIARFAPPVLADNFEGLALERHGKQRILWMVSDDNHLFFQRTLLLKFALDEDL</sequence>
<keyword evidence="1" id="KW-0732">Signal</keyword>
<dbReference type="SUPFAM" id="SSF82171">
    <property type="entry name" value="DPP6 N-terminal domain-like"/>
    <property type="match status" value="1"/>
</dbReference>
<dbReference type="OrthoDB" id="9798693at2"/>
<dbReference type="Proteomes" id="UP000290958">
    <property type="component" value="Unassembled WGS sequence"/>
</dbReference>
<name>A0A4Q1KFA4_9SPHN</name>
<reference evidence="4" key="1">
    <citation type="submission" date="2019-01" db="EMBL/GenBank/DDBJ databases">
        <title>Cytophagaceae bacterium strain CAR-16.</title>
        <authorList>
            <person name="Chen W.-M."/>
        </authorList>
    </citation>
    <scope>NUCLEOTIDE SEQUENCE [LARGE SCALE GENOMIC DNA]</scope>
    <source>
        <strain evidence="4">CHR27</strain>
    </source>
</reference>
<protein>
    <submittedName>
        <fullName evidence="3">Esterase-like activity of phytase family protein</fullName>
    </submittedName>
</protein>
<feature type="signal peptide" evidence="1">
    <location>
        <begin position="1"/>
        <end position="20"/>
    </location>
</feature>
<dbReference type="PIRSF" id="PIRSF031900">
    <property type="entry name" value="UCP031900"/>
    <property type="match status" value="1"/>
</dbReference>
<dbReference type="RefSeq" id="WP_129404759.1">
    <property type="nucleotide sequence ID" value="NZ_SBKP01000012.1"/>
</dbReference>
<dbReference type="AlphaFoldDB" id="A0A4Q1KFA4"/>
<dbReference type="Pfam" id="PF13449">
    <property type="entry name" value="Phytase-like"/>
    <property type="match status" value="1"/>
</dbReference>
<organism evidence="3 4">
    <name type="scientific">Sphingobium fluviale</name>
    <dbReference type="NCBI Taxonomy" id="2506423"/>
    <lineage>
        <taxon>Bacteria</taxon>
        <taxon>Pseudomonadati</taxon>
        <taxon>Pseudomonadota</taxon>
        <taxon>Alphaproteobacteria</taxon>
        <taxon>Sphingomonadales</taxon>
        <taxon>Sphingomonadaceae</taxon>
        <taxon>Sphingobium</taxon>
    </lineage>
</organism>
<keyword evidence="4" id="KW-1185">Reference proteome</keyword>
<evidence type="ECO:0000259" key="2">
    <source>
        <dbReference type="Pfam" id="PF13449"/>
    </source>
</evidence>